<evidence type="ECO:0000313" key="3">
    <source>
        <dbReference type="Proteomes" id="UP000253961"/>
    </source>
</evidence>
<proteinExistence type="predicted"/>
<sequence length="460" mass="51585">MKRNLYKICFVLFLLSLATSCKKEDPLNVDFSKYNVDDPVANTELDAWLKATFLDEYNIDVVYRYNRFLHGDDKDVAAVKVDKVQPQMQTVLEGFILPYRTVAGATFIKKTVPKQFVLFGSGAYNTDNSYTLGTASGGRNITLYDLNNFDLTNGTTISRKLRTIHHEFTHILNQLVPMPVDFQLITKSTYNATWTTVSDATARSMGYVTPYSTSQPGEDFAETTAHLLVEGQAWFDAWANGSTTEGKAALKAKEASVVNYFTVNLGINFRALQQEVQKIVRNNYKYSTTLFPYWVGQNLYKTMTVNLEDVLYTNYPVSNDFATAYDTYKAAILAYSSTQKYHLDYIQFRFESTTALTVRAAFSNATTQYFGDYTFTYTINPTTGVVTFTKATQGTGTTYNNAAIFATSFTNTIQAYLTGRTFIANWMPANINADNFNSTAGFSVSGTPTNYFYGVLGQTL</sequence>
<comment type="caution">
    <text evidence="2">The sequence shown here is derived from an EMBL/GenBank/DDBJ whole genome shotgun (WGS) entry which is preliminary data.</text>
</comment>
<dbReference type="OrthoDB" id="1113652at2"/>
<dbReference type="Gene3D" id="3.40.390.70">
    <property type="match status" value="1"/>
</dbReference>
<protein>
    <recommendedName>
        <fullName evidence="4">Substrate import-associated zinc metallohydrolase lipoprotein</fullName>
    </recommendedName>
</protein>
<dbReference type="Proteomes" id="UP000253961">
    <property type="component" value="Unassembled WGS sequence"/>
</dbReference>
<dbReference type="InterPro" id="IPR030890">
    <property type="entry name" value="LP_HExxH_w_TonB"/>
</dbReference>
<dbReference type="AlphaFoldDB" id="A0A369PW81"/>
<keyword evidence="1" id="KW-0732">Signal</keyword>
<evidence type="ECO:0000313" key="2">
    <source>
        <dbReference type="EMBL" id="RDC54956.1"/>
    </source>
</evidence>
<feature type="signal peptide" evidence="1">
    <location>
        <begin position="1"/>
        <end position="23"/>
    </location>
</feature>
<name>A0A369PW81_9SPHI</name>
<reference evidence="2 3" key="1">
    <citation type="submission" date="2018-07" db="EMBL/GenBank/DDBJ databases">
        <title>Pedobacter sp. nov., isolated from soil.</title>
        <authorList>
            <person name="Zhou L.Y."/>
            <person name="Du Z.J."/>
        </authorList>
    </citation>
    <scope>NUCLEOTIDE SEQUENCE [LARGE SCALE GENOMIC DNA]</scope>
    <source>
        <strain evidence="2 3">JDX94</strain>
    </source>
</reference>
<organism evidence="2 3">
    <name type="scientific">Pedobacter chinensis</name>
    <dbReference type="NCBI Taxonomy" id="2282421"/>
    <lineage>
        <taxon>Bacteria</taxon>
        <taxon>Pseudomonadati</taxon>
        <taxon>Bacteroidota</taxon>
        <taxon>Sphingobacteriia</taxon>
        <taxon>Sphingobacteriales</taxon>
        <taxon>Sphingobacteriaceae</taxon>
        <taxon>Pedobacter</taxon>
    </lineage>
</organism>
<dbReference type="PROSITE" id="PS51257">
    <property type="entry name" value="PROKAR_LIPOPROTEIN"/>
    <property type="match status" value="1"/>
</dbReference>
<gene>
    <name evidence="2" type="ORF">DU508_19295</name>
</gene>
<accession>A0A369PW81</accession>
<dbReference type="EMBL" id="QPKV01000009">
    <property type="protein sequence ID" value="RDC54956.1"/>
    <property type="molecule type" value="Genomic_DNA"/>
</dbReference>
<keyword evidence="3" id="KW-1185">Reference proteome</keyword>
<dbReference type="Pfam" id="PF15890">
    <property type="entry name" value="Peptidase_Mx1"/>
    <property type="match status" value="1"/>
</dbReference>
<feature type="chain" id="PRO_5016803497" description="Substrate import-associated zinc metallohydrolase lipoprotein" evidence="1">
    <location>
        <begin position="24"/>
        <end position="460"/>
    </location>
</feature>
<dbReference type="RefSeq" id="WP_115404404.1">
    <property type="nucleotide sequence ID" value="NZ_QPKV01000009.1"/>
</dbReference>
<evidence type="ECO:0008006" key="4">
    <source>
        <dbReference type="Google" id="ProtNLM"/>
    </source>
</evidence>
<evidence type="ECO:0000256" key="1">
    <source>
        <dbReference type="SAM" id="SignalP"/>
    </source>
</evidence>
<dbReference type="NCBIfam" id="TIGR04549">
    <property type="entry name" value="LP_HExxH_w_tonB"/>
    <property type="match status" value="1"/>
</dbReference>